<protein>
    <recommendedName>
        <fullName evidence="2">E2 ubiquitin-conjugating enzyme</fullName>
        <ecNumber evidence="2">2.3.2.23</ecNumber>
    </recommendedName>
    <alternativeName>
        <fullName evidence="4">Ubiquitin carrier protein</fullName>
    </alternativeName>
    <alternativeName>
        <fullName evidence="3">Ubiquitin-protein ligase</fullName>
    </alternativeName>
</protein>
<evidence type="ECO:0000256" key="2">
    <source>
        <dbReference type="ARBA" id="ARBA00012486"/>
    </source>
</evidence>
<evidence type="ECO:0000256" key="1">
    <source>
        <dbReference type="ARBA" id="ARBA00004906"/>
    </source>
</evidence>
<comment type="pathway">
    <text evidence="1">Protein modification; protein ubiquitination.</text>
</comment>
<dbReference type="Gene3D" id="3.10.110.10">
    <property type="entry name" value="Ubiquitin Conjugating Enzyme"/>
    <property type="match status" value="1"/>
</dbReference>
<name>A0A1V0SDC6_9VIRU</name>
<reference evidence="6" key="1">
    <citation type="journal article" date="2017" name="Science">
        <title>Giant viruses with an expanded complement of translation system components.</title>
        <authorList>
            <person name="Schulz F."/>
            <person name="Yutin N."/>
            <person name="Ivanova N.N."/>
            <person name="Ortega D.R."/>
            <person name="Lee T.K."/>
            <person name="Vierheilig J."/>
            <person name="Daims H."/>
            <person name="Horn M."/>
            <person name="Wagner M."/>
            <person name="Jensen G.J."/>
            <person name="Kyrpides N.C."/>
            <person name="Koonin E.V."/>
            <person name="Woyke T."/>
        </authorList>
    </citation>
    <scope>NUCLEOTIDE SEQUENCE</scope>
    <source>
        <strain evidence="6">ILV1</strain>
    </source>
</reference>
<accession>A0A1V0SDC6</accession>
<dbReference type="GO" id="GO:0016567">
    <property type="term" value="P:protein ubiquitination"/>
    <property type="evidence" value="ECO:0007669"/>
    <property type="project" value="UniProtKB-UniPathway"/>
</dbReference>
<feature type="domain" description="UBC core" evidence="5">
    <location>
        <begin position="7"/>
        <end position="158"/>
    </location>
</feature>
<dbReference type="SUPFAM" id="SSF54495">
    <property type="entry name" value="UBC-like"/>
    <property type="match status" value="1"/>
</dbReference>
<gene>
    <name evidence="6" type="ORF">Indivirus_2_70</name>
</gene>
<dbReference type="PANTHER" id="PTHR24067">
    <property type="entry name" value="UBIQUITIN-CONJUGATING ENZYME E2"/>
    <property type="match status" value="1"/>
</dbReference>
<dbReference type="EC" id="2.3.2.23" evidence="2"/>
<dbReference type="EMBL" id="KY684086">
    <property type="protein sequence ID" value="ARF09691.1"/>
    <property type="molecule type" value="Genomic_DNA"/>
</dbReference>
<proteinExistence type="predicted"/>
<organism evidence="6">
    <name type="scientific">Indivirus ILV1</name>
    <dbReference type="NCBI Taxonomy" id="1977633"/>
    <lineage>
        <taxon>Viruses</taxon>
        <taxon>Varidnaviria</taxon>
        <taxon>Bamfordvirae</taxon>
        <taxon>Nucleocytoviricota</taxon>
        <taxon>Megaviricetes</taxon>
        <taxon>Imitervirales</taxon>
        <taxon>Mimiviridae</taxon>
        <taxon>Klosneuvirinae</taxon>
        <taxon>Indivirus</taxon>
    </lineage>
</organism>
<sequence>MTTISLICKKRLLGDMKLLKRDPLEFIDVSPDDKDILIWYFLIKGPESSDYKNGYFIGKIMHNPEYPSKPPDFMMLTPNGRFDIGKKICLSNTGFHSSEWSPMWTIQATLIGFLSIMLDDKEHGISHVHYSKESREIFSNSSVEYNKNNHLEIFKKFARFIDENGNPIKNDLPKQVSEPINNQEEIHVKKSVKKSKKKSEIIDPSTLNITEYTKTDEEYKNLMKNNI</sequence>
<dbReference type="GO" id="GO:0061631">
    <property type="term" value="F:ubiquitin conjugating enzyme activity"/>
    <property type="evidence" value="ECO:0007669"/>
    <property type="project" value="UniProtKB-EC"/>
</dbReference>
<dbReference type="Pfam" id="PF00179">
    <property type="entry name" value="UQ_con"/>
    <property type="match status" value="1"/>
</dbReference>
<evidence type="ECO:0000313" key="6">
    <source>
        <dbReference type="EMBL" id="ARF09691.1"/>
    </source>
</evidence>
<dbReference type="InterPro" id="IPR050113">
    <property type="entry name" value="Ub_conjugating_enzyme"/>
</dbReference>
<dbReference type="InterPro" id="IPR000608">
    <property type="entry name" value="UBC"/>
</dbReference>
<dbReference type="PROSITE" id="PS50127">
    <property type="entry name" value="UBC_2"/>
    <property type="match status" value="1"/>
</dbReference>
<dbReference type="UniPathway" id="UPA00143"/>
<evidence type="ECO:0000256" key="3">
    <source>
        <dbReference type="ARBA" id="ARBA00030012"/>
    </source>
</evidence>
<dbReference type="CDD" id="cd23799">
    <property type="entry name" value="UBCc_UBE2J"/>
    <property type="match status" value="1"/>
</dbReference>
<dbReference type="InterPro" id="IPR016135">
    <property type="entry name" value="UBQ-conjugating_enzyme/RWD"/>
</dbReference>
<dbReference type="SMART" id="SM00212">
    <property type="entry name" value="UBCc"/>
    <property type="match status" value="1"/>
</dbReference>
<evidence type="ECO:0000259" key="5">
    <source>
        <dbReference type="PROSITE" id="PS50127"/>
    </source>
</evidence>
<evidence type="ECO:0000256" key="4">
    <source>
        <dbReference type="ARBA" id="ARBA00031729"/>
    </source>
</evidence>